<feature type="transmembrane region" description="Helical" evidence="1">
    <location>
        <begin position="6"/>
        <end position="28"/>
    </location>
</feature>
<dbReference type="Pfam" id="PF02698">
    <property type="entry name" value="DUF218"/>
    <property type="match status" value="1"/>
</dbReference>
<feature type="transmembrane region" description="Helical" evidence="1">
    <location>
        <begin position="40"/>
        <end position="62"/>
    </location>
</feature>
<evidence type="ECO:0000313" key="3">
    <source>
        <dbReference type="EMBL" id="PTQ97023.1"/>
    </source>
</evidence>
<dbReference type="Proteomes" id="UP000244168">
    <property type="component" value="Unassembled WGS sequence"/>
</dbReference>
<protein>
    <submittedName>
        <fullName evidence="3">Uncharacterized SAM-binding protein YcdF (DUF218 family)</fullName>
    </submittedName>
</protein>
<feature type="domain" description="DUF218" evidence="2">
    <location>
        <begin position="77"/>
        <end position="241"/>
    </location>
</feature>
<reference evidence="3 4" key="1">
    <citation type="submission" date="2018-04" db="EMBL/GenBank/DDBJ databases">
        <title>Genomic Encyclopedia of Archaeal and Bacterial Type Strains, Phase II (KMG-II): from individual species to whole genera.</title>
        <authorList>
            <person name="Goeker M."/>
        </authorList>
    </citation>
    <scope>NUCLEOTIDE SEQUENCE [LARGE SCALE GENOMIC DNA]</scope>
    <source>
        <strain evidence="3 4">DSM 26809</strain>
    </source>
</reference>
<proteinExistence type="predicted"/>
<dbReference type="EMBL" id="QAOQ01000004">
    <property type="protein sequence ID" value="PTQ97023.1"/>
    <property type="molecule type" value="Genomic_DNA"/>
</dbReference>
<dbReference type="CDD" id="cd06259">
    <property type="entry name" value="YdcF-like"/>
    <property type="match status" value="1"/>
</dbReference>
<evidence type="ECO:0000256" key="1">
    <source>
        <dbReference type="SAM" id="Phobius"/>
    </source>
</evidence>
<dbReference type="InterPro" id="IPR051599">
    <property type="entry name" value="Cell_Envelope_Assoc"/>
</dbReference>
<keyword evidence="1" id="KW-0812">Transmembrane</keyword>
<evidence type="ECO:0000313" key="4">
    <source>
        <dbReference type="Proteomes" id="UP000244168"/>
    </source>
</evidence>
<dbReference type="GO" id="GO:0000270">
    <property type="term" value="P:peptidoglycan metabolic process"/>
    <property type="evidence" value="ECO:0007669"/>
    <property type="project" value="TreeGrafter"/>
</dbReference>
<comment type="caution">
    <text evidence="3">The sequence shown here is derived from an EMBL/GenBank/DDBJ whole genome shotgun (WGS) entry which is preliminary data.</text>
</comment>
<evidence type="ECO:0000259" key="2">
    <source>
        <dbReference type="Pfam" id="PF02698"/>
    </source>
</evidence>
<accession>A0A2T5JAC8</accession>
<keyword evidence="1" id="KW-1133">Transmembrane helix</keyword>
<organism evidence="3 4">
    <name type="scientific">Mucilaginibacter yixingensis</name>
    <dbReference type="NCBI Taxonomy" id="1295612"/>
    <lineage>
        <taxon>Bacteria</taxon>
        <taxon>Pseudomonadati</taxon>
        <taxon>Bacteroidota</taxon>
        <taxon>Sphingobacteriia</taxon>
        <taxon>Sphingobacteriales</taxon>
        <taxon>Sphingobacteriaceae</taxon>
        <taxon>Mucilaginibacter</taxon>
    </lineage>
</organism>
<sequence length="248" mass="28372">MYFILSKILYFLILPLNWVITLLLIAAYTRRRKLRKWTGGIAVVLLLVLSCPYLFTVVAWNWDFHRVELPEGKKYSAAIVLGGFTSTDDEQNGFFNATADRFIQGMRLYEIGKVSHILITGGNGQLIHGGYSEGEWTRLQLKQLNVPDSAVLIDGKSRNTYENAKFSKELLQEKGIKPKYLLVTSAFHMRRALMIFRNQGIDVDPYPCNFFLGGDAFSLQQLIPDFATVTYWPTYVKEMVGYMVNSKM</sequence>
<dbReference type="Gene3D" id="3.40.50.620">
    <property type="entry name" value="HUPs"/>
    <property type="match status" value="1"/>
</dbReference>
<dbReference type="OrthoDB" id="9782395at2"/>
<dbReference type="InterPro" id="IPR014729">
    <property type="entry name" value="Rossmann-like_a/b/a_fold"/>
</dbReference>
<dbReference type="GO" id="GO:0005886">
    <property type="term" value="C:plasma membrane"/>
    <property type="evidence" value="ECO:0007669"/>
    <property type="project" value="TreeGrafter"/>
</dbReference>
<dbReference type="PANTHER" id="PTHR30336:SF4">
    <property type="entry name" value="ENVELOPE BIOGENESIS FACTOR ELYC"/>
    <property type="match status" value="1"/>
</dbReference>
<dbReference type="PANTHER" id="PTHR30336">
    <property type="entry name" value="INNER MEMBRANE PROTEIN, PROBABLE PERMEASE"/>
    <property type="match status" value="1"/>
</dbReference>
<dbReference type="RefSeq" id="WP_107828957.1">
    <property type="nucleotide sequence ID" value="NZ_CP160205.1"/>
</dbReference>
<keyword evidence="4" id="KW-1185">Reference proteome</keyword>
<gene>
    <name evidence="3" type="ORF">C8P68_104517</name>
</gene>
<dbReference type="AlphaFoldDB" id="A0A2T5JAC8"/>
<name>A0A2T5JAC8_9SPHI</name>
<dbReference type="GO" id="GO:0043164">
    <property type="term" value="P:Gram-negative-bacterium-type cell wall biogenesis"/>
    <property type="evidence" value="ECO:0007669"/>
    <property type="project" value="TreeGrafter"/>
</dbReference>
<keyword evidence="1" id="KW-0472">Membrane</keyword>
<dbReference type="InterPro" id="IPR003848">
    <property type="entry name" value="DUF218"/>
</dbReference>